<evidence type="ECO:0000256" key="4">
    <source>
        <dbReference type="ARBA" id="ARBA00023136"/>
    </source>
</evidence>
<feature type="transmembrane region" description="Helical" evidence="5">
    <location>
        <begin position="168"/>
        <end position="185"/>
    </location>
</feature>
<dbReference type="InterPro" id="IPR007016">
    <property type="entry name" value="O-antigen_ligase-rel_domated"/>
</dbReference>
<keyword evidence="7" id="KW-0436">Ligase</keyword>
<dbReference type="Pfam" id="PF04932">
    <property type="entry name" value="Wzy_C"/>
    <property type="match status" value="1"/>
</dbReference>
<organism evidence="7 8">
    <name type="scientific">Blautia obeum</name>
    <dbReference type="NCBI Taxonomy" id="40520"/>
    <lineage>
        <taxon>Bacteria</taxon>
        <taxon>Bacillati</taxon>
        <taxon>Bacillota</taxon>
        <taxon>Clostridia</taxon>
        <taxon>Lachnospirales</taxon>
        <taxon>Lachnospiraceae</taxon>
        <taxon>Blautia</taxon>
    </lineage>
</organism>
<sequence length="420" mass="47418">MKVKINHTLFITLSLITLLIAGNYWGIAQFVLPYKARLYILVLSGAIPLLLPLYYKKRSIIIPWMLCFFFVLFRNQEFLSGGYYNSIRLIGAYLFIFASVKSCDWIKKAPQIITAVGIANVIATLLFFVNNGLYQLFINTTYKQYQDGTQDGLYGYRAALADHYSQNGTYITIVLLTVWAVFLTLNGHEKKRKYIMIAGIATVIALLLTSKRAHLLFGVATLIVVYYVVNPEKRLLKSFKLMMAAVAALIGLNFLMDYVPDIARVFERFQTAGSDNASLLRILMWDRARSIFNQNPILGIGWYGFRYKSGLSTLTGATAGCHNIYLELLCETGLLGFCVFIMAMASSIVITWKNINYLSHQERDVELTSIKLALSVSFAIQFFVLLYGMTGNPIYDSTFCFYAVAVAINISFTSNMRGRI</sequence>
<evidence type="ECO:0000313" key="7">
    <source>
        <dbReference type="EMBL" id="CUO40667.1"/>
    </source>
</evidence>
<protein>
    <submittedName>
        <fullName evidence="7">Lipid A core-O-antigen ligase and related enzymes</fullName>
    </submittedName>
</protein>
<feature type="transmembrane region" description="Helical" evidence="5">
    <location>
        <begin position="241"/>
        <end position="259"/>
    </location>
</feature>
<feature type="transmembrane region" description="Helical" evidence="5">
    <location>
        <begin position="214"/>
        <end position="229"/>
    </location>
</feature>
<dbReference type="GO" id="GO:0016020">
    <property type="term" value="C:membrane"/>
    <property type="evidence" value="ECO:0007669"/>
    <property type="project" value="UniProtKB-SubCell"/>
</dbReference>
<reference evidence="7 8" key="1">
    <citation type="submission" date="2015-09" db="EMBL/GenBank/DDBJ databases">
        <authorList>
            <consortium name="Pathogen Informatics"/>
        </authorList>
    </citation>
    <scope>NUCLEOTIDE SEQUENCE [LARGE SCALE GENOMIC DNA]</scope>
    <source>
        <strain evidence="7 8">2789STDY5834861</strain>
    </source>
</reference>
<accession>A0A174ETP9</accession>
<dbReference type="InterPro" id="IPR051533">
    <property type="entry name" value="WaaL-like"/>
</dbReference>
<feature type="transmembrane region" description="Helical" evidence="5">
    <location>
        <begin position="333"/>
        <end position="352"/>
    </location>
</feature>
<feature type="domain" description="O-antigen ligase-related" evidence="6">
    <location>
        <begin position="199"/>
        <end position="341"/>
    </location>
</feature>
<comment type="subcellular location">
    <subcellularLocation>
        <location evidence="1">Membrane</location>
        <topology evidence="1">Multi-pass membrane protein</topology>
    </subcellularLocation>
</comment>
<dbReference type="Proteomes" id="UP000095645">
    <property type="component" value="Unassembled WGS sequence"/>
</dbReference>
<evidence type="ECO:0000259" key="6">
    <source>
        <dbReference type="Pfam" id="PF04932"/>
    </source>
</evidence>
<dbReference type="RefSeq" id="WP_055058505.1">
    <property type="nucleotide sequence ID" value="NZ_CYZP01000027.1"/>
</dbReference>
<feature type="transmembrane region" description="Helical" evidence="5">
    <location>
        <begin position="372"/>
        <end position="388"/>
    </location>
</feature>
<evidence type="ECO:0000256" key="1">
    <source>
        <dbReference type="ARBA" id="ARBA00004141"/>
    </source>
</evidence>
<name>A0A174ETP9_9FIRM</name>
<feature type="transmembrane region" description="Helical" evidence="5">
    <location>
        <begin position="38"/>
        <end position="55"/>
    </location>
</feature>
<feature type="transmembrane region" description="Helical" evidence="5">
    <location>
        <begin position="82"/>
        <end position="100"/>
    </location>
</feature>
<dbReference type="PANTHER" id="PTHR37422">
    <property type="entry name" value="TEICHURONIC ACID BIOSYNTHESIS PROTEIN TUAE"/>
    <property type="match status" value="1"/>
</dbReference>
<feature type="transmembrane region" description="Helical" evidence="5">
    <location>
        <begin position="112"/>
        <end position="129"/>
    </location>
</feature>
<dbReference type="GO" id="GO:0016874">
    <property type="term" value="F:ligase activity"/>
    <property type="evidence" value="ECO:0007669"/>
    <property type="project" value="UniProtKB-KW"/>
</dbReference>
<evidence type="ECO:0000256" key="5">
    <source>
        <dbReference type="SAM" id="Phobius"/>
    </source>
</evidence>
<dbReference type="PANTHER" id="PTHR37422:SF13">
    <property type="entry name" value="LIPOPOLYSACCHARIDE BIOSYNTHESIS PROTEIN PA4999-RELATED"/>
    <property type="match status" value="1"/>
</dbReference>
<dbReference type="EMBL" id="CYZP01000027">
    <property type="protein sequence ID" value="CUO40667.1"/>
    <property type="molecule type" value="Genomic_DNA"/>
</dbReference>
<feature type="transmembrane region" description="Helical" evidence="5">
    <location>
        <begin position="60"/>
        <end position="76"/>
    </location>
</feature>
<evidence type="ECO:0000313" key="8">
    <source>
        <dbReference type="Proteomes" id="UP000095645"/>
    </source>
</evidence>
<dbReference type="AlphaFoldDB" id="A0A174ETP9"/>
<evidence type="ECO:0000256" key="3">
    <source>
        <dbReference type="ARBA" id="ARBA00022989"/>
    </source>
</evidence>
<keyword evidence="2 5" id="KW-0812">Transmembrane</keyword>
<keyword evidence="4 5" id="KW-0472">Membrane</keyword>
<keyword evidence="3 5" id="KW-1133">Transmembrane helix</keyword>
<proteinExistence type="predicted"/>
<evidence type="ECO:0000256" key="2">
    <source>
        <dbReference type="ARBA" id="ARBA00022692"/>
    </source>
</evidence>
<feature type="transmembrane region" description="Helical" evidence="5">
    <location>
        <begin position="394"/>
        <end position="412"/>
    </location>
</feature>
<gene>
    <name evidence="7" type="ORF">ERS852476_02770</name>
</gene>
<feature type="transmembrane region" description="Helical" evidence="5">
    <location>
        <begin position="192"/>
        <end position="208"/>
    </location>
</feature>